<evidence type="ECO:0000313" key="1">
    <source>
        <dbReference type="Ensembl" id="ENSCHIP00010012873.1"/>
    </source>
</evidence>
<proteinExistence type="predicted"/>
<accession>A0A8C2P0B3</accession>
<dbReference type="Ensembl" id="ENSCHIT00010018258.1">
    <property type="protein sequence ID" value="ENSCHIP00010012873.1"/>
    <property type="gene ID" value="ENSCHIG00010009564.1"/>
</dbReference>
<name>A0A8C2P0B3_CAPHI</name>
<dbReference type="CDD" id="cd02024">
    <property type="entry name" value="NRK1"/>
    <property type="match status" value="1"/>
</dbReference>
<protein>
    <recommendedName>
        <fullName evidence="2">Nicotinamide riboside kinase 2</fullName>
    </recommendedName>
</protein>
<sequence length="287" mass="31832">MKYIVGIGGMTNGGKTTLTNNLLKALPNCCVIHQDDFFKVLRAQTGEVQVLERMCHLGGALYPLLLPCPVCKVGSEPTLAALWRPQDQIAVGEDGFKQWDVLESLDMEAMLSTVQAWVSSPRKFARAHGVSVRLDASDTHILILEGFLLYSYKPLVDLYSRRYFLTVPYEECKWRRSRRSYAVPDPPGLFDGHVWPMYQKYKREMEANGVEVGKSLSEMRLAPPLQDLVGNLEGLPQVSPAVSCFGAQMLACPSCLTLWVRFLLTQQSASPAVSWLAAAPGIRPSLG</sequence>
<reference evidence="1" key="1">
    <citation type="submission" date="2019-03" db="EMBL/GenBank/DDBJ databases">
        <title>Genome sequencing and reference-guided assembly of Black Bengal Goat (Capra hircus).</title>
        <authorList>
            <person name="Siddiki A.Z."/>
            <person name="Baten A."/>
            <person name="Billah M."/>
            <person name="Alam M.A.U."/>
            <person name="Shawrob K.S.M."/>
            <person name="Saha S."/>
            <person name="Chowdhury M."/>
            <person name="Rahman A.H."/>
            <person name="Stear M."/>
            <person name="Miah G."/>
            <person name="Das G.B."/>
            <person name="Hossain M.M."/>
            <person name="Kumkum M."/>
            <person name="Islam M.S."/>
            <person name="Mollah A.M."/>
            <person name="Ahsan A."/>
            <person name="Tusar F."/>
            <person name="Khan M.K.I."/>
        </authorList>
    </citation>
    <scope>NUCLEOTIDE SEQUENCE [LARGE SCALE GENOMIC DNA]</scope>
</reference>
<dbReference type="SUPFAM" id="SSF52540">
    <property type="entry name" value="P-loop containing nucleoside triphosphate hydrolases"/>
    <property type="match status" value="1"/>
</dbReference>
<dbReference type="Gene3D" id="3.40.50.300">
    <property type="entry name" value="P-loop containing nucleotide triphosphate hydrolases"/>
    <property type="match status" value="1"/>
</dbReference>
<organism evidence="1">
    <name type="scientific">Capra hircus</name>
    <name type="common">Goat</name>
    <dbReference type="NCBI Taxonomy" id="9925"/>
    <lineage>
        <taxon>Eukaryota</taxon>
        <taxon>Metazoa</taxon>
        <taxon>Chordata</taxon>
        <taxon>Craniata</taxon>
        <taxon>Vertebrata</taxon>
        <taxon>Euteleostomi</taxon>
        <taxon>Mammalia</taxon>
        <taxon>Eutheria</taxon>
        <taxon>Laurasiatheria</taxon>
        <taxon>Artiodactyla</taxon>
        <taxon>Ruminantia</taxon>
        <taxon>Pecora</taxon>
        <taxon>Bovidae</taxon>
        <taxon>Caprinae</taxon>
        <taxon>Capra</taxon>
    </lineage>
</organism>
<dbReference type="InterPro" id="IPR027417">
    <property type="entry name" value="P-loop_NTPase"/>
</dbReference>
<reference evidence="1" key="2">
    <citation type="submission" date="2025-08" db="UniProtKB">
        <authorList>
            <consortium name="Ensembl"/>
        </authorList>
    </citation>
    <scope>IDENTIFICATION</scope>
</reference>
<dbReference type="PANTHER" id="PTHR10285">
    <property type="entry name" value="URIDINE KINASE"/>
    <property type="match status" value="1"/>
</dbReference>
<evidence type="ECO:0008006" key="2">
    <source>
        <dbReference type="Google" id="ProtNLM"/>
    </source>
</evidence>
<dbReference type="AlphaFoldDB" id="A0A8C2P0B3"/>